<reference evidence="4 5" key="1">
    <citation type="journal article" date="2018" name="Sci. Rep.">
        <title>Genomic signatures of local adaptation to the degree of environmental predictability in rotifers.</title>
        <authorList>
            <person name="Franch-Gras L."/>
            <person name="Hahn C."/>
            <person name="Garcia-Roger E.M."/>
            <person name="Carmona M.J."/>
            <person name="Serra M."/>
            <person name="Gomez A."/>
        </authorList>
    </citation>
    <scope>NUCLEOTIDE SEQUENCE [LARGE SCALE GENOMIC DNA]</scope>
    <source>
        <strain evidence="4">HYR1</strain>
    </source>
</reference>
<sequence length="144" mass="17119">MSNNKPLIVSDTEALNELDCSDPLKFQNRILRIRKFDDKIINILNAEIPTQSFINKGIVDPKNKCQQFKQELRDYYDSRESAIKKCIDYAKNEVEKLKQNPDTPLYLIKEKNFNFRFFQQELEIDSIDKSRTFKAVDERCRSFE</sequence>
<dbReference type="PANTHER" id="PTHR31905">
    <property type="entry name" value="COILED-COIL DOMAIN-CONTAINING PROTEIN 58"/>
    <property type="match status" value="1"/>
</dbReference>
<dbReference type="Proteomes" id="UP000276133">
    <property type="component" value="Unassembled WGS sequence"/>
</dbReference>
<protein>
    <recommendedName>
        <fullName evidence="2">Protein MIX23</fullName>
    </recommendedName>
    <alternativeName>
        <fullName evidence="3">Coiled-coil domain-containing protein 58</fullName>
    </alternativeName>
</protein>
<proteinExistence type="inferred from homology"/>
<dbReference type="OrthoDB" id="5593818at2759"/>
<gene>
    <name evidence="4" type="ORF">BpHYR1_036974</name>
</gene>
<dbReference type="InterPro" id="IPR019171">
    <property type="entry name" value="MIX23"/>
</dbReference>
<dbReference type="STRING" id="10195.A0A3M7SXM0"/>
<dbReference type="EMBL" id="REGN01000640">
    <property type="protein sequence ID" value="RNA40472.1"/>
    <property type="molecule type" value="Genomic_DNA"/>
</dbReference>
<dbReference type="Pfam" id="PF09774">
    <property type="entry name" value="MIX23"/>
    <property type="match status" value="1"/>
</dbReference>
<comment type="caution">
    <text evidence="4">The sequence shown here is derived from an EMBL/GenBank/DDBJ whole genome shotgun (WGS) entry which is preliminary data.</text>
</comment>
<evidence type="ECO:0000313" key="5">
    <source>
        <dbReference type="Proteomes" id="UP000276133"/>
    </source>
</evidence>
<dbReference type="GO" id="GO:0005758">
    <property type="term" value="C:mitochondrial intermembrane space"/>
    <property type="evidence" value="ECO:0007669"/>
    <property type="project" value="InterPro"/>
</dbReference>
<evidence type="ECO:0000256" key="1">
    <source>
        <dbReference type="ARBA" id="ARBA00024204"/>
    </source>
</evidence>
<keyword evidence="5" id="KW-1185">Reference proteome</keyword>
<name>A0A3M7SXM0_BRAPC</name>
<dbReference type="AlphaFoldDB" id="A0A3M7SXM0"/>
<evidence type="ECO:0000256" key="3">
    <source>
        <dbReference type="ARBA" id="ARBA00030733"/>
    </source>
</evidence>
<accession>A0A3M7SXM0</accession>
<comment type="similarity">
    <text evidence="1">Belongs to the MIX23 family.</text>
</comment>
<evidence type="ECO:0000256" key="2">
    <source>
        <dbReference type="ARBA" id="ARBA00024228"/>
    </source>
</evidence>
<evidence type="ECO:0000313" key="4">
    <source>
        <dbReference type="EMBL" id="RNA40472.1"/>
    </source>
</evidence>
<organism evidence="4 5">
    <name type="scientific">Brachionus plicatilis</name>
    <name type="common">Marine rotifer</name>
    <name type="synonym">Brachionus muelleri</name>
    <dbReference type="NCBI Taxonomy" id="10195"/>
    <lineage>
        <taxon>Eukaryota</taxon>
        <taxon>Metazoa</taxon>
        <taxon>Spiralia</taxon>
        <taxon>Gnathifera</taxon>
        <taxon>Rotifera</taxon>
        <taxon>Eurotatoria</taxon>
        <taxon>Monogononta</taxon>
        <taxon>Pseudotrocha</taxon>
        <taxon>Ploima</taxon>
        <taxon>Brachionidae</taxon>
        <taxon>Brachionus</taxon>
    </lineage>
</organism>
<dbReference type="PANTHER" id="PTHR31905:SF2">
    <property type="entry name" value="PROTEIN MIX23"/>
    <property type="match status" value="1"/>
</dbReference>